<dbReference type="OrthoDB" id="9807213at2"/>
<evidence type="ECO:0000259" key="6">
    <source>
        <dbReference type="SMART" id="SM00363"/>
    </source>
</evidence>
<dbReference type="CDD" id="cd02870">
    <property type="entry name" value="PseudoU_synth_RsuA_like"/>
    <property type="match status" value="1"/>
</dbReference>
<dbReference type="EC" id="5.4.99.-" evidence="4"/>
<evidence type="ECO:0000256" key="5">
    <source>
        <dbReference type="SAM" id="MobiDB-lite"/>
    </source>
</evidence>
<dbReference type="InterPro" id="IPR018496">
    <property type="entry name" value="PsdUridine_synth_RsuA/RluB_CS"/>
</dbReference>
<keyword evidence="2 4" id="KW-0413">Isomerase</keyword>
<dbReference type="SMART" id="SM00363">
    <property type="entry name" value="S4"/>
    <property type="match status" value="1"/>
</dbReference>
<dbReference type="NCBIfam" id="TIGR00093">
    <property type="entry name" value="pseudouridine synthase"/>
    <property type="match status" value="1"/>
</dbReference>
<reference evidence="7 10" key="1">
    <citation type="journal article" date="2015" name="Int. J. Syst. Evol. Microbiol.">
        <title>Exiguobacterium enclense sp. nov., isolated from sediment.</title>
        <authorList>
            <person name="Dastager S.G."/>
            <person name="Mawlankar R."/>
            <person name="Sonalkar V.V."/>
            <person name="Thorat M.N."/>
            <person name="Mual P."/>
            <person name="Verma A."/>
            <person name="Krishnamurthi S."/>
            <person name="Tang S.K."/>
            <person name="Li W.J."/>
        </authorList>
    </citation>
    <scope>NUCLEOTIDE SEQUENCE [LARGE SCALE GENOMIC DNA]</scope>
    <source>
        <strain evidence="7 10">NIO-1109</strain>
    </source>
</reference>
<dbReference type="GO" id="GO:0120159">
    <property type="term" value="F:rRNA pseudouridine synthase activity"/>
    <property type="evidence" value="ECO:0007669"/>
    <property type="project" value="UniProtKB-ARBA"/>
</dbReference>
<feature type="compositionally biased region" description="Basic residues" evidence="5">
    <location>
        <begin position="244"/>
        <end position="253"/>
    </location>
</feature>
<dbReference type="Gene3D" id="3.10.290.10">
    <property type="entry name" value="RNA-binding S4 domain"/>
    <property type="match status" value="1"/>
</dbReference>
<dbReference type="InterPro" id="IPR002942">
    <property type="entry name" value="S4_RNA-bd"/>
</dbReference>
<accession>A0A0V8GGN9</accession>
<dbReference type="InterPro" id="IPR042092">
    <property type="entry name" value="PsdUridine_s_RsuA/RluB/E/F_cat"/>
</dbReference>
<evidence type="ECO:0000256" key="3">
    <source>
        <dbReference type="PROSITE-ProRule" id="PRU00182"/>
    </source>
</evidence>
<feature type="domain" description="RNA-binding S4" evidence="6">
    <location>
        <begin position="2"/>
        <end position="59"/>
    </location>
</feature>
<dbReference type="Pfam" id="PF01479">
    <property type="entry name" value="S4"/>
    <property type="match status" value="1"/>
</dbReference>
<dbReference type="EMBL" id="LDQV01000004">
    <property type="protein sequence ID" value="KTR28472.1"/>
    <property type="molecule type" value="Genomic_DNA"/>
</dbReference>
<dbReference type="GO" id="GO:0000455">
    <property type="term" value="P:enzyme-directed rRNA pseudouridine synthesis"/>
    <property type="evidence" value="ECO:0007669"/>
    <property type="project" value="UniProtKB-ARBA"/>
</dbReference>
<dbReference type="Gene3D" id="3.30.70.1560">
    <property type="entry name" value="Alpha-L RNA-binding motif"/>
    <property type="match status" value="1"/>
</dbReference>
<dbReference type="EMBL" id="JBAWKY010000002">
    <property type="protein sequence ID" value="MEI4462587.1"/>
    <property type="molecule type" value="Genomic_DNA"/>
</dbReference>
<evidence type="ECO:0000313" key="7">
    <source>
        <dbReference type="EMBL" id="KSU49327.1"/>
    </source>
</evidence>
<comment type="caution">
    <text evidence="7">The sequence shown here is derived from an EMBL/GenBank/DDBJ whole genome shotgun (WGS) entry which is preliminary data.</text>
</comment>
<evidence type="ECO:0000313" key="10">
    <source>
        <dbReference type="Proteomes" id="UP000053797"/>
    </source>
</evidence>
<protein>
    <recommendedName>
        <fullName evidence="4">Pseudouridine synthase</fullName>
        <ecNumber evidence="4">5.4.99.-</ecNumber>
    </recommendedName>
</protein>
<keyword evidence="3" id="KW-0694">RNA-binding</keyword>
<evidence type="ECO:0000256" key="1">
    <source>
        <dbReference type="ARBA" id="ARBA00008348"/>
    </source>
</evidence>
<reference evidence="9 12" key="3">
    <citation type="submission" date="2023-12" db="EMBL/GenBank/DDBJ databases">
        <authorList>
            <person name="Easwaran N."/>
            <person name="Lazarus H.P.S."/>
        </authorList>
    </citation>
    <scope>NUCLEOTIDE SEQUENCE [LARGE SCALE GENOMIC DNA]</scope>
    <source>
        <strain evidence="9 12">VIT-2023</strain>
    </source>
</reference>
<evidence type="ECO:0000256" key="2">
    <source>
        <dbReference type="ARBA" id="ARBA00023235"/>
    </source>
</evidence>
<evidence type="ECO:0000313" key="9">
    <source>
        <dbReference type="EMBL" id="MEI4462587.1"/>
    </source>
</evidence>
<dbReference type="RefSeq" id="WP_023467688.1">
    <property type="nucleotide sequence ID" value="NZ_FMYN01000002.1"/>
</dbReference>
<dbReference type="PROSITE" id="PS01149">
    <property type="entry name" value="PSI_RSU"/>
    <property type="match status" value="1"/>
</dbReference>
<dbReference type="InterPro" id="IPR050343">
    <property type="entry name" value="RsuA_PseudoU_synthase"/>
</dbReference>
<dbReference type="SUPFAM" id="SSF55174">
    <property type="entry name" value="Alpha-L RNA-binding motif"/>
    <property type="match status" value="1"/>
</dbReference>
<dbReference type="InterPro" id="IPR020103">
    <property type="entry name" value="PsdUridine_synth_cat_dom_sf"/>
</dbReference>
<dbReference type="InterPro" id="IPR006145">
    <property type="entry name" value="PsdUridine_synth_RsuA/RluA"/>
</dbReference>
<reference evidence="8 11" key="2">
    <citation type="journal article" date="2016" name="Front. Microbiol.">
        <title>Genomic Resource of Rice Seed Associated Bacteria.</title>
        <authorList>
            <person name="Midha S."/>
            <person name="Bansal K."/>
            <person name="Sharma S."/>
            <person name="Kumar N."/>
            <person name="Patil P.P."/>
            <person name="Chaudhry V."/>
            <person name="Patil P.B."/>
        </authorList>
    </citation>
    <scope>NUCLEOTIDE SEQUENCE [LARGE SCALE GENOMIC DNA]</scope>
    <source>
        <strain evidence="8 11">RSA11</strain>
    </source>
</reference>
<dbReference type="CDD" id="cd00165">
    <property type="entry name" value="S4"/>
    <property type="match status" value="1"/>
</dbReference>
<evidence type="ECO:0000313" key="12">
    <source>
        <dbReference type="Proteomes" id="UP001387110"/>
    </source>
</evidence>
<dbReference type="GO" id="GO:0003723">
    <property type="term" value="F:RNA binding"/>
    <property type="evidence" value="ECO:0007669"/>
    <property type="project" value="UniProtKB-KW"/>
</dbReference>
<dbReference type="Proteomes" id="UP000072605">
    <property type="component" value="Unassembled WGS sequence"/>
</dbReference>
<name>A0A0V8GGN9_9BACL</name>
<evidence type="ECO:0000313" key="8">
    <source>
        <dbReference type="EMBL" id="KTR28472.1"/>
    </source>
</evidence>
<keyword evidence="12" id="KW-1185">Reference proteome</keyword>
<dbReference type="EMBL" id="LNQL01000002">
    <property type="protein sequence ID" value="KSU49327.1"/>
    <property type="molecule type" value="Genomic_DNA"/>
</dbReference>
<dbReference type="InterPro" id="IPR000748">
    <property type="entry name" value="PsdUridine_synth_RsuA/RluB/E/F"/>
</dbReference>
<dbReference type="AlphaFoldDB" id="A0A0V8GGN9"/>
<dbReference type="FunFam" id="3.10.290.10:FF:000003">
    <property type="entry name" value="Pseudouridine synthase"/>
    <property type="match status" value="1"/>
</dbReference>
<evidence type="ECO:0000313" key="11">
    <source>
        <dbReference type="Proteomes" id="UP000072605"/>
    </source>
</evidence>
<dbReference type="SUPFAM" id="SSF55120">
    <property type="entry name" value="Pseudouridine synthase"/>
    <property type="match status" value="1"/>
</dbReference>
<dbReference type="PANTHER" id="PTHR47683">
    <property type="entry name" value="PSEUDOURIDINE SYNTHASE FAMILY PROTEIN-RELATED"/>
    <property type="match status" value="1"/>
</dbReference>
<dbReference type="GeneID" id="90836186"/>
<dbReference type="Gene3D" id="3.30.70.580">
    <property type="entry name" value="Pseudouridine synthase I, catalytic domain, N-terminal subdomain"/>
    <property type="match status" value="1"/>
</dbReference>
<dbReference type="InterPro" id="IPR036986">
    <property type="entry name" value="S4_RNA-bd_sf"/>
</dbReference>
<dbReference type="InterPro" id="IPR020094">
    <property type="entry name" value="TruA/RsuA/RluB/E/F_N"/>
</dbReference>
<dbReference type="PANTHER" id="PTHR47683:SF2">
    <property type="entry name" value="RNA-BINDING S4 DOMAIN-CONTAINING PROTEIN"/>
    <property type="match status" value="1"/>
</dbReference>
<evidence type="ECO:0000256" key="4">
    <source>
        <dbReference type="RuleBase" id="RU003887"/>
    </source>
</evidence>
<sequence>MERLQKIIAQAGVASRRKAEELITAGRVKVNGKVITELGTKVGARAEVEVDGVKLEREEHVYYMLYKPTGVVSTVEDDKGRKTVVDLVPPGHRVFPVGRLDYNTSGLLLMTNDGEFSNLLLHPKYKVPKRYIVKIKGVPEYFHVKGLEKGVVLPDGFKTGKARVEMRDIDKKKNTAILEMVIYEGHNRQVRQMVETLGSEVLKLKREQFGFLTLAGLTSGEWRELSKKEVNQLRELADPAAPPTKRRKNTKKR</sequence>
<dbReference type="Proteomes" id="UP000053797">
    <property type="component" value="Unassembled WGS sequence"/>
</dbReference>
<organism evidence="7 10">
    <name type="scientific">Exiguobacterium indicum</name>
    <dbReference type="NCBI Taxonomy" id="296995"/>
    <lineage>
        <taxon>Bacteria</taxon>
        <taxon>Bacillati</taxon>
        <taxon>Bacillota</taxon>
        <taxon>Bacilli</taxon>
        <taxon>Bacillales</taxon>
        <taxon>Bacillales Family XII. Incertae Sedis</taxon>
        <taxon>Exiguobacterium</taxon>
    </lineage>
</organism>
<comment type="similarity">
    <text evidence="1 4">Belongs to the pseudouridine synthase RsuA family.</text>
</comment>
<dbReference type="Proteomes" id="UP001387110">
    <property type="component" value="Unassembled WGS sequence"/>
</dbReference>
<dbReference type="Pfam" id="PF00849">
    <property type="entry name" value="PseudoU_synth_2"/>
    <property type="match status" value="1"/>
</dbReference>
<dbReference type="PROSITE" id="PS50889">
    <property type="entry name" value="S4"/>
    <property type="match status" value="1"/>
</dbReference>
<gene>
    <name evidence="7" type="ORF">AS033_08140</name>
    <name evidence="8" type="ORF">RSA11_01085</name>
    <name evidence="9" type="ORF">SZL87_09150</name>
</gene>
<proteinExistence type="inferred from homology"/>
<feature type="region of interest" description="Disordered" evidence="5">
    <location>
        <begin position="233"/>
        <end position="253"/>
    </location>
</feature>